<feature type="transmembrane region" description="Helical" evidence="5">
    <location>
        <begin position="432"/>
        <end position="449"/>
    </location>
</feature>
<keyword evidence="2 5" id="KW-0812">Transmembrane</keyword>
<evidence type="ECO:0000256" key="3">
    <source>
        <dbReference type="ARBA" id="ARBA00022989"/>
    </source>
</evidence>
<gene>
    <name evidence="6" type="ORF">GCM10007096_39840</name>
</gene>
<dbReference type="GO" id="GO:0022857">
    <property type="term" value="F:transmembrane transporter activity"/>
    <property type="evidence" value="ECO:0007669"/>
    <property type="project" value="InterPro"/>
</dbReference>
<feature type="transmembrane region" description="Helical" evidence="5">
    <location>
        <begin position="347"/>
        <end position="367"/>
    </location>
</feature>
<dbReference type="PANTHER" id="PTHR47704:SF1">
    <property type="entry name" value="POTASSIUM TRANSPORTER KIMA"/>
    <property type="match status" value="1"/>
</dbReference>
<feature type="transmembrane region" description="Helical" evidence="5">
    <location>
        <begin position="48"/>
        <end position="81"/>
    </location>
</feature>
<dbReference type="Gene3D" id="1.20.1740.10">
    <property type="entry name" value="Amino acid/polyamine transporter I"/>
    <property type="match status" value="1"/>
</dbReference>
<proteinExistence type="predicted"/>
<dbReference type="RefSeq" id="WP_188499136.1">
    <property type="nucleotide sequence ID" value="NZ_BMFV01000048.1"/>
</dbReference>
<comment type="subcellular location">
    <subcellularLocation>
        <location evidence="1">Membrane</location>
        <topology evidence="1">Multi-pass membrane protein</topology>
    </subcellularLocation>
</comment>
<evidence type="ECO:0000313" key="7">
    <source>
        <dbReference type="Proteomes" id="UP000656813"/>
    </source>
</evidence>
<reference evidence="6" key="2">
    <citation type="submission" date="2020-09" db="EMBL/GenBank/DDBJ databases">
        <authorList>
            <person name="Sun Q."/>
            <person name="Zhou Y."/>
        </authorList>
    </citation>
    <scope>NUCLEOTIDE SEQUENCE</scope>
    <source>
        <strain evidence="6">CGMCC 1.12777</strain>
    </source>
</reference>
<dbReference type="PANTHER" id="PTHR47704">
    <property type="entry name" value="POTASSIUM TRANSPORTER KIMA"/>
    <property type="match status" value="1"/>
</dbReference>
<feature type="transmembrane region" description="Helical" evidence="5">
    <location>
        <begin position="205"/>
        <end position="231"/>
    </location>
</feature>
<feature type="transmembrane region" description="Helical" evidence="5">
    <location>
        <begin position="172"/>
        <end position="193"/>
    </location>
</feature>
<dbReference type="Pfam" id="PF13520">
    <property type="entry name" value="AA_permease_2"/>
    <property type="match status" value="1"/>
</dbReference>
<feature type="transmembrane region" description="Helical" evidence="5">
    <location>
        <begin position="373"/>
        <end position="395"/>
    </location>
</feature>
<feature type="transmembrane region" description="Helical" evidence="5">
    <location>
        <begin position="102"/>
        <end position="128"/>
    </location>
</feature>
<evidence type="ECO:0000256" key="1">
    <source>
        <dbReference type="ARBA" id="ARBA00004141"/>
    </source>
</evidence>
<feature type="transmembrane region" description="Helical" evidence="5">
    <location>
        <begin position="140"/>
        <end position="160"/>
    </location>
</feature>
<dbReference type="InterPro" id="IPR053153">
    <property type="entry name" value="APC_K+_Transporter"/>
</dbReference>
<evidence type="ECO:0000313" key="6">
    <source>
        <dbReference type="EMBL" id="GGH88154.1"/>
    </source>
</evidence>
<protein>
    <submittedName>
        <fullName evidence="6">Amino acid permease</fullName>
    </submittedName>
</protein>
<dbReference type="EMBL" id="BMFV01000048">
    <property type="protein sequence ID" value="GGH88154.1"/>
    <property type="molecule type" value="Genomic_DNA"/>
</dbReference>
<dbReference type="AlphaFoldDB" id="A0A8J2ZZA3"/>
<evidence type="ECO:0000256" key="5">
    <source>
        <dbReference type="SAM" id="Phobius"/>
    </source>
</evidence>
<feature type="transmembrane region" description="Helical" evidence="5">
    <location>
        <begin position="297"/>
        <end position="326"/>
    </location>
</feature>
<keyword evidence="3 5" id="KW-1133">Transmembrane helix</keyword>
<dbReference type="InterPro" id="IPR002293">
    <property type="entry name" value="AA/rel_permease1"/>
</dbReference>
<reference evidence="6" key="1">
    <citation type="journal article" date="2014" name="Int. J. Syst. Evol. Microbiol.">
        <title>Complete genome sequence of Corynebacterium casei LMG S-19264T (=DSM 44701T), isolated from a smear-ripened cheese.</title>
        <authorList>
            <consortium name="US DOE Joint Genome Institute (JGI-PGF)"/>
            <person name="Walter F."/>
            <person name="Albersmeier A."/>
            <person name="Kalinowski J."/>
            <person name="Ruckert C."/>
        </authorList>
    </citation>
    <scope>NUCLEOTIDE SEQUENCE</scope>
    <source>
        <strain evidence="6">CGMCC 1.12777</strain>
    </source>
</reference>
<feature type="transmembrane region" description="Helical" evidence="5">
    <location>
        <begin position="252"/>
        <end position="277"/>
    </location>
</feature>
<organism evidence="6 7">
    <name type="scientific">Pullulanibacillus pueri</name>
    <dbReference type="NCBI Taxonomy" id="1437324"/>
    <lineage>
        <taxon>Bacteria</taxon>
        <taxon>Bacillati</taxon>
        <taxon>Bacillota</taxon>
        <taxon>Bacilli</taxon>
        <taxon>Bacillales</taxon>
        <taxon>Sporolactobacillaceae</taxon>
        <taxon>Pullulanibacillus</taxon>
    </lineage>
</organism>
<accession>A0A8J2ZZA3</accession>
<keyword evidence="7" id="KW-1185">Reference proteome</keyword>
<comment type="caution">
    <text evidence="6">The sequence shown here is derived from an EMBL/GenBank/DDBJ whole genome shotgun (WGS) entry which is preliminary data.</text>
</comment>
<sequence length="609" mass="66850">MLNKIKRILIGKPLKSYELQGQKLNKLKALAILSSDALSSVAYGPEQILTALAVLGVIAFWYSLPIAVGVLILLSVLILSYRQIIHSYPQGGGAYMVAKENLGTNFGLIAGGSLLIDYILTVAVSVSAGTDAITSAFPELYPYNVLISIIIVIIITILNLRGLTESATVLAYPVYLFVIALAFLILFGFYHVLTGHIPESTHASIGTPVMGISLFILLKAFSSGCSALTGVEAISNAIPSFKEPSAKNAARTLTLMGCILGALFTGIVILAYLYGVTPSASQTVLSQLGAEVFGRNGFYFFIQGTTALILILAANTGFSAFPLLAFNLAKDKFLPRPFTTRGDRLGYSNGILTLGVASIILIVLFGGNTGNLIPLYAVGVFIPFSLSQTGMIVKWVRQRPKGWLTKLAINLSGALICYLILIIFFVTKFEKVWISLIFLPVILAIFHRIHKHYNAVGEQLRLDVSKKLRDIDMKENIVIVPISGITTVVEQSILYAKSLSDNVIAVYIGFSQEAIEQMEKEWEAWDTGVRLVTIHSLYRSILRPLSKFIDTIKYKTESSQARITVVMPQFYTKKWWEGLLHNQSGTLIRAYLVRTKDIALTTIPYRFKK</sequence>
<dbReference type="Proteomes" id="UP000656813">
    <property type="component" value="Unassembled WGS sequence"/>
</dbReference>
<dbReference type="GO" id="GO:0016020">
    <property type="term" value="C:membrane"/>
    <property type="evidence" value="ECO:0007669"/>
    <property type="project" value="UniProtKB-SubCell"/>
</dbReference>
<keyword evidence="4 5" id="KW-0472">Membrane</keyword>
<evidence type="ECO:0000256" key="2">
    <source>
        <dbReference type="ARBA" id="ARBA00022692"/>
    </source>
</evidence>
<feature type="transmembrane region" description="Helical" evidence="5">
    <location>
        <begin position="407"/>
        <end position="426"/>
    </location>
</feature>
<name>A0A8J2ZZA3_9BACL</name>
<evidence type="ECO:0000256" key="4">
    <source>
        <dbReference type="ARBA" id="ARBA00023136"/>
    </source>
</evidence>